<dbReference type="Gene3D" id="2.60.40.1120">
    <property type="entry name" value="Carboxypeptidase-like, regulatory domain"/>
    <property type="match status" value="1"/>
</dbReference>
<feature type="domain" description="TonB-dependent transporter Oar-like beta-barrel" evidence="4">
    <location>
        <begin position="245"/>
        <end position="1241"/>
    </location>
</feature>
<reference evidence="5 6" key="1">
    <citation type="journal article" date="2016" name="Int. J. Syst. Evol. Microbiol.">
        <title>Acidipila dinghuensis sp. nov., an acidobacterium isolated from forest soil.</title>
        <authorList>
            <person name="Jiang Y.W."/>
            <person name="Wang J."/>
            <person name="Chen M.H."/>
            <person name="Lv Y.Y."/>
            <person name="Qiu L.H."/>
        </authorList>
    </citation>
    <scope>NUCLEOTIDE SEQUENCE [LARGE SCALE GENOMIC DNA]</scope>
    <source>
        <strain evidence="5 6">DHOF10</strain>
    </source>
</reference>
<sequence length="1248" mass="134659">MKTIDPSEDLVKRALPIRLLPVLFFFLFPLLLKAQDVASITGLVTDQTGAVIPNVQVTLHNPATGVSYVGVTNGGGSYTIKLVKPGPGYVIDFEASGFTKTEITGLYLNIDATRTQNAKLSVGSTQTVQVSGSNQDVTLNTTDATVGNNFQVQFLNDLPVQDRSSPSALFTQQPGVTLDGAVSGARVDQSNVTLDGLDVNDNETGNFGAIVANAPVDSVQEFRGVTAGDLSSAGEGGGGQFELATRSGSNKFHGALVEYHRDTDMEANEWFNNNSNVPRTALVRNQFGGNVGGPILKDKLFFFFDYDGRRDAKTTAVEQTVPLDSFRNGTLTYVNANGTNSSLTSAQVAALDPQKIGFNQPLLNLFSSRYPHANDLSGNYGDLLNTAGYRFNSPDPVKEDNYVGRVDWNINEKMKLSLIGHATQQNSVESNIQFPGDPETHPFLDKSYSYAIQHSWTLNENMINMAEFGYTYENYNFPDTYNPTGTTQFSNFGGNGSGGNIITAPYSSASNAQGRTFPIPMVKDDFNWQKGKHGLAFGGSFKWESPDNHVILDYSSPSIGLGGANFTGLNSSLRPSNITSGDYLANYDSAFALALAPYSVSAATYNYDNSLNPLPLGSSSLRDYRYYETELYFGDTWKVTPSLTLSYGLRWQNYSVPYERNGLESVSQITGLSAKDATFNNYFGDRIAQSAAGESGDTTVPFINYVLGGKANHGPSPYHNDLKNFAPRFAFAYNPSWDRKTVFSGGAGVIYDHTVVNAILYQQTQYSYIFQASNTDLLGPASDPVGNLQTDPRFNGLTTASAPAAPAAPSVTVPYSPYVSGGAGIGLANGQFNETIDPSFKTPYSIQYNFGWQHEFPQGYILKTTYVGRLGRRLMAQADASQLIDFPDKTSGQEYSAAFAALSKQLRAGVNPTAVIAEPWFENVVTPGVGVAHGYASNTAFLAEALQTYATRGDFADFTQALASAALLPANVGMDSQFAENTMYTNKGFSSYNALQTTLHKNLSYGLQFDLNYTFSHSIDNVSVTANTPAIGGAGFICDALRPRECRGNSDFDVTNYLSGNFIYDLPFGHGKDFGTAMPRWLDEIVGGWKVSGLPSWHTGKAYFAAANAFVAGYANDAPAILTGNINDMKAHVNGGKGGAVYAYDNPLKADADYEGPLGFSIGGRNNLRGPGFFNMDAGLGKTFHLYNNMNFNLRGDAFNVFNHPNFSTPSTDITNSSTQFGTISSTVEASGADQAARVLQISGRIEF</sequence>
<dbReference type="Pfam" id="PF25183">
    <property type="entry name" value="OMP_b-brl_4"/>
    <property type="match status" value="1"/>
</dbReference>
<dbReference type="EMBL" id="SDMK01000001">
    <property type="protein sequence ID" value="RXS96660.1"/>
    <property type="molecule type" value="Genomic_DNA"/>
</dbReference>
<dbReference type="SUPFAM" id="SSF56935">
    <property type="entry name" value="Porins"/>
    <property type="match status" value="1"/>
</dbReference>
<keyword evidence="2" id="KW-0472">Membrane</keyword>
<evidence type="ECO:0000313" key="5">
    <source>
        <dbReference type="EMBL" id="RXS96660.1"/>
    </source>
</evidence>
<dbReference type="InterPro" id="IPR036942">
    <property type="entry name" value="Beta-barrel_TonB_sf"/>
</dbReference>
<dbReference type="GO" id="GO:0009279">
    <property type="term" value="C:cell outer membrane"/>
    <property type="evidence" value="ECO:0007669"/>
    <property type="project" value="UniProtKB-SubCell"/>
</dbReference>
<dbReference type="InterPro" id="IPR013784">
    <property type="entry name" value="Carb-bd-like_fold"/>
</dbReference>
<dbReference type="InterPro" id="IPR057601">
    <property type="entry name" value="Oar-like_b-barrel"/>
</dbReference>
<evidence type="ECO:0000256" key="1">
    <source>
        <dbReference type="ARBA" id="ARBA00004442"/>
    </source>
</evidence>
<dbReference type="Pfam" id="PF13620">
    <property type="entry name" value="CarboxypepD_reg"/>
    <property type="match status" value="1"/>
</dbReference>
<keyword evidence="3" id="KW-0998">Cell outer membrane</keyword>
<organism evidence="5 6">
    <name type="scientific">Silvibacterium dinghuense</name>
    <dbReference type="NCBI Taxonomy" id="1560006"/>
    <lineage>
        <taxon>Bacteria</taxon>
        <taxon>Pseudomonadati</taxon>
        <taxon>Acidobacteriota</taxon>
        <taxon>Terriglobia</taxon>
        <taxon>Terriglobales</taxon>
        <taxon>Acidobacteriaceae</taxon>
        <taxon>Silvibacterium</taxon>
    </lineage>
</organism>
<accession>A0A4Q1SHL0</accession>
<dbReference type="GO" id="GO:0004180">
    <property type="term" value="F:carboxypeptidase activity"/>
    <property type="evidence" value="ECO:0007669"/>
    <property type="project" value="UniProtKB-KW"/>
</dbReference>
<comment type="caution">
    <text evidence="5">The sequence shown here is derived from an EMBL/GenBank/DDBJ whole genome shotgun (WGS) entry which is preliminary data.</text>
</comment>
<comment type="subcellular location">
    <subcellularLocation>
        <location evidence="1">Cell outer membrane</location>
    </subcellularLocation>
</comment>
<evidence type="ECO:0000313" key="6">
    <source>
        <dbReference type="Proteomes" id="UP000290253"/>
    </source>
</evidence>
<dbReference type="GO" id="GO:0030246">
    <property type="term" value="F:carbohydrate binding"/>
    <property type="evidence" value="ECO:0007669"/>
    <property type="project" value="InterPro"/>
</dbReference>
<keyword evidence="5" id="KW-0645">Protease</keyword>
<evidence type="ECO:0000256" key="2">
    <source>
        <dbReference type="ARBA" id="ARBA00023136"/>
    </source>
</evidence>
<dbReference type="OrthoDB" id="97893at2"/>
<gene>
    <name evidence="5" type="ORF">ESZ00_01560</name>
</gene>
<keyword evidence="6" id="KW-1185">Reference proteome</keyword>
<evidence type="ECO:0000259" key="4">
    <source>
        <dbReference type="Pfam" id="PF25183"/>
    </source>
</evidence>
<protein>
    <submittedName>
        <fullName evidence="5">Carboxypeptidase regulatory-like domain-containing protein</fullName>
    </submittedName>
</protein>
<keyword evidence="5" id="KW-0378">Hydrolase</keyword>
<dbReference type="SUPFAM" id="SSF49452">
    <property type="entry name" value="Starch-binding domain-like"/>
    <property type="match status" value="1"/>
</dbReference>
<evidence type="ECO:0000256" key="3">
    <source>
        <dbReference type="ARBA" id="ARBA00023237"/>
    </source>
</evidence>
<name>A0A4Q1SHL0_9BACT</name>
<dbReference type="Proteomes" id="UP000290253">
    <property type="component" value="Unassembled WGS sequence"/>
</dbReference>
<keyword evidence="5" id="KW-0121">Carboxypeptidase</keyword>
<dbReference type="Gene3D" id="2.40.170.20">
    <property type="entry name" value="TonB-dependent receptor, beta-barrel domain"/>
    <property type="match status" value="1"/>
</dbReference>
<proteinExistence type="predicted"/>
<dbReference type="AlphaFoldDB" id="A0A4Q1SHL0"/>